<evidence type="ECO:0000259" key="13">
    <source>
        <dbReference type="PROSITE" id="PS50262"/>
    </source>
</evidence>
<protein>
    <submittedName>
        <fullName evidence="14">G protein-coupled receptor 184</fullName>
    </submittedName>
</protein>
<dbReference type="Gene3D" id="1.20.1070.10">
    <property type="entry name" value="Rhodopsin 7-helix transmembrane proteins"/>
    <property type="match status" value="1"/>
</dbReference>
<dbReference type="PANTHER" id="PTHR24234:SF7">
    <property type="entry name" value="G-PROTEIN COUPLED RECEPTOR 132-RELATED"/>
    <property type="match status" value="1"/>
</dbReference>
<dbReference type="AlphaFoldDB" id="A0A3B3SCZ2"/>
<dbReference type="Proteomes" id="UP000261540">
    <property type="component" value="Unplaced"/>
</dbReference>
<keyword evidence="10 11" id="KW-0807">Transducer</keyword>
<evidence type="ECO:0000256" key="10">
    <source>
        <dbReference type="ARBA" id="ARBA00023224"/>
    </source>
</evidence>
<dbReference type="GO" id="GO:0010972">
    <property type="term" value="P:negative regulation of G2/M transition of mitotic cell cycle"/>
    <property type="evidence" value="ECO:0007669"/>
    <property type="project" value="TreeGrafter"/>
</dbReference>
<comment type="subcellular location">
    <subcellularLocation>
        <location evidence="1">Cell membrane</location>
        <topology evidence="1">Multi-pass membrane protein</topology>
    </subcellularLocation>
</comment>
<evidence type="ECO:0000256" key="2">
    <source>
        <dbReference type="ARBA" id="ARBA00022475"/>
    </source>
</evidence>
<keyword evidence="8 11" id="KW-0675">Receptor</keyword>
<dbReference type="PROSITE" id="PS50262">
    <property type="entry name" value="G_PROTEIN_RECEP_F1_2"/>
    <property type="match status" value="1"/>
</dbReference>
<evidence type="ECO:0000256" key="9">
    <source>
        <dbReference type="ARBA" id="ARBA00023180"/>
    </source>
</evidence>
<dbReference type="PRINTS" id="PR01157">
    <property type="entry name" value="P2YPURNOCPTR"/>
</dbReference>
<feature type="transmembrane region" description="Helical" evidence="12">
    <location>
        <begin position="95"/>
        <end position="114"/>
    </location>
</feature>
<evidence type="ECO:0000256" key="6">
    <source>
        <dbReference type="ARBA" id="ARBA00023136"/>
    </source>
</evidence>
<dbReference type="PRINTS" id="PR00237">
    <property type="entry name" value="GPCRRHODOPSN"/>
</dbReference>
<proteinExistence type="inferred from homology"/>
<accession>A0A3B3SCZ2</accession>
<dbReference type="PANTHER" id="PTHR24234">
    <property type="entry name" value="LYSOPHOSPHATIDIC ACID RECEPTOR 5/SPHINGOSYLPHOSPHORYLCHOLINE RECEPTOR"/>
    <property type="match status" value="1"/>
</dbReference>
<dbReference type="PROSITE" id="PS00237">
    <property type="entry name" value="G_PROTEIN_RECEP_F1_1"/>
    <property type="match status" value="1"/>
</dbReference>
<feature type="transmembrane region" description="Helical" evidence="12">
    <location>
        <begin position="225"/>
        <end position="246"/>
    </location>
</feature>
<evidence type="ECO:0000256" key="5">
    <source>
        <dbReference type="ARBA" id="ARBA00023040"/>
    </source>
</evidence>
<dbReference type="InterPro" id="IPR017452">
    <property type="entry name" value="GPCR_Rhodpsn_7TM"/>
</dbReference>
<evidence type="ECO:0000313" key="15">
    <source>
        <dbReference type="Proteomes" id="UP000261540"/>
    </source>
</evidence>
<comment type="similarity">
    <text evidence="11">Belongs to the G-protein coupled receptor 1 family.</text>
</comment>
<keyword evidence="7" id="KW-1015">Disulfide bond</keyword>
<sequence length="255" mass="28974">MNNTTNNTCVDISNNPTCNLLMAIYIVAFVVGVVLNFITLGPIVQQVRSHNVLGIYLLNVAISDLLYIFTMPLWINYYYNNHRWEMGPRACQLAGFFFYSNMYISTYLLCCISVDRCLTITYPLQARAFRSPRYAWTVCGSVILVVMIIHALMLALDKKNTPLDVNSRCYEHLPMPLEVARMNLIRASLGFLVPLLVLASCYWQIFGKVHRSESLDKQSKLCHPIWSHFVFLLLTVNCLCSCFPLGSPTACFTAT</sequence>
<dbReference type="GO" id="GO:0004930">
    <property type="term" value="F:G protein-coupled receptor activity"/>
    <property type="evidence" value="ECO:0007669"/>
    <property type="project" value="UniProtKB-KW"/>
</dbReference>
<feature type="transmembrane region" description="Helical" evidence="12">
    <location>
        <begin position="134"/>
        <end position="156"/>
    </location>
</feature>
<dbReference type="Ensembl" id="ENSPKIT00000008633.1">
    <property type="protein sequence ID" value="ENSPKIP00000027861.1"/>
    <property type="gene ID" value="ENSPKIG00000009735.1"/>
</dbReference>
<evidence type="ECO:0000256" key="3">
    <source>
        <dbReference type="ARBA" id="ARBA00022692"/>
    </source>
</evidence>
<feature type="transmembrane region" description="Helical" evidence="12">
    <location>
        <begin position="20"/>
        <end position="41"/>
    </location>
</feature>
<evidence type="ECO:0000256" key="11">
    <source>
        <dbReference type="RuleBase" id="RU000688"/>
    </source>
</evidence>
<dbReference type="SUPFAM" id="SSF81321">
    <property type="entry name" value="Family A G protein-coupled receptor-like"/>
    <property type="match status" value="1"/>
</dbReference>
<evidence type="ECO:0000256" key="1">
    <source>
        <dbReference type="ARBA" id="ARBA00004651"/>
    </source>
</evidence>
<evidence type="ECO:0000256" key="12">
    <source>
        <dbReference type="SAM" id="Phobius"/>
    </source>
</evidence>
<feature type="domain" description="G-protein coupled receptors family 1 profile" evidence="13">
    <location>
        <begin position="35"/>
        <end position="255"/>
    </location>
</feature>
<dbReference type="InterPro" id="IPR000276">
    <property type="entry name" value="GPCR_Rhodpsn"/>
</dbReference>
<reference evidence="14" key="1">
    <citation type="submission" date="2025-08" db="UniProtKB">
        <authorList>
            <consortium name="Ensembl"/>
        </authorList>
    </citation>
    <scope>IDENTIFICATION</scope>
</reference>
<keyword evidence="6 12" id="KW-0472">Membrane</keyword>
<evidence type="ECO:0000256" key="8">
    <source>
        <dbReference type="ARBA" id="ARBA00023170"/>
    </source>
</evidence>
<organism evidence="14 15">
    <name type="scientific">Paramormyrops kingsleyae</name>
    <dbReference type="NCBI Taxonomy" id="1676925"/>
    <lineage>
        <taxon>Eukaryota</taxon>
        <taxon>Metazoa</taxon>
        <taxon>Chordata</taxon>
        <taxon>Craniata</taxon>
        <taxon>Vertebrata</taxon>
        <taxon>Euteleostomi</taxon>
        <taxon>Actinopterygii</taxon>
        <taxon>Neopterygii</taxon>
        <taxon>Teleostei</taxon>
        <taxon>Osteoglossocephala</taxon>
        <taxon>Osteoglossomorpha</taxon>
        <taxon>Osteoglossiformes</taxon>
        <taxon>Mormyridae</taxon>
        <taxon>Paramormyrops</taxon>
    </lineage>
</organism>
<feature type="transmembrane region" description="Helical" evidence="12">
    <location>
        <begin position="184"/>
        <end position="205"/>
    </location>
</feature>
<evidence type="ECO:0000313" key="14">
    <source>
        <dbReference type="Ensembl" id="ENSPKIP00000027861.1"/>
    </source>
</evidence>
<evidence type="ECO:0000256" key="4">
    <source>
        <dbReference type="ARBA" id="ARBA00022989"/>
    </source>
</evidence>
<feature type="transmembrane region" description="Helical" evidence="12">
    <location>
        <begin position="53"/>
        <end position="75"/>
    </location>
</feature>
<keyword evidence="15" id="KW-1185">Reference proteome</keyword>
<keyword evidence="2" id="KW-1003">Cell membrane</keyword>
<name>A0A3B3SCZ2_9TELE</name>
<dbReference type="GO" id="GO:0005886">
    <property type="term" value="C:plasma membrane"/>
    <property type="evidence" value="ECO:0007669"/>
    <property type="project" value="UniProtKB-SubCell"/>
</dbReference>
<keyword evidence="3 11" id="KW-0812">Transmembrane</keyword>
<keyword evidence="9" id="KW-0325">Glycoprotein</keyword>
<reference evidence="14" key="2">
    <citation type="submission" date="2025-09" db="UniProtKB">
        <authorList>
            <consortium name="Ensembl"/>
        </authorList>
    </citation>
    <scope>IDENTIFICATION</scope>
</reference>
<evidence type="ECO:0000256" key="7">
    <source>
        <dbReference type="ARBA" id="ARBA00023157"/>
    </source>
</evidence>
<dbReference type="GO" id="GO:0000082">
    <property type="term" value="P:G1/S transition of mitotic cell cycle"/>
    <property type="evidence" value="ECO:0007669"/>
    <property type="project" value="TreeGrafter"/>
</dbReference>
<dbReference type="Pfam" id="PF00001">
    <property type="entry name" value="7tm_1"/>
    <property type="match status" value="1"/>
</dbReference>
<keyword evidence="5 11" id="KW-0297">G-protein coupled receptor</keyword>
<dbReference type="GeneTree" id="ENSGT01150000286937"/>
<keyword evidence="4 12" id="KW-1133">Transmembrane helix</keyword>